<dbReference type="InterPro" id="IPR000182">
    <property type="entry name" value="GNAT_dom"/>
</dbReference>
<dbReference type="SUPFAM" id="SSF55729">
    <property type="entry name" value="Acyl-CoA N-acyltransferases (Nat)"/>
    <property type="match status" value="1"/>
</dbReference>
<dbReference type="RefSeq" id="WP_183342311.1">
    <property type="nucleotide sequence ID" value="NZ_JACHZG010000006.1"/>
</dbReference>
<evidence type="ECO:0000313" key="3">
    <source>
        <dbReference type="Proteomes" id="UP000565572"/>
    </source>
</evidence>
<keyword evidence="3" id="KW-1185">Reference proteome</keyword>
<dbReference type="PROSITE" id="PS51186">
    <property type="entry name" value="GNAT"/>
    <property type="match status" value="1"/>
</dbReference>
<dbReference type="AlphaFoldDB" id="A0A7W5P8W4"/>
<dbReference type="InterPro" id="IPR016181">
    <property type="entry name" value="Acyl_CoA_acyltransferase"/>
</dbReference>
<keyword evidence="2" id="KW-0808">Transferase</keyword>
<name>A0A7W5P8W4_9ACTN</name>
<dbReference type="Gene3D" id="3.40.630.30">
    <property type="match status" value="1"/>
</dbReference>
<reference evidence="2 3" key="1">
    <citation type="submission" date="2020-08" db="EMBL/GenBank/DDBJ databases">
        <title>Sequencing the genomes of 1000 actinobacteria strains.</title>
        <authorList>
            <person name="Klenk H.-P."/>
        </authorList>
    </citation>
    <scope>NUCLEOTIDE SEQUENCE [LARGE SCALE GENOMIC DNA]</scope>
    <source>
        <strain evidence="2 3">DSM 11053</strain>
    </source>
</reference>
<accession>A0A7W5P8W4</accession>
<evidence type="ECO:0000313" key="2">
    <source>
        <dbReference type="EMBL" id="MBB3328927.1"/>
    </source>
</evidence>
<dbReference type="Proteomes" id="UP000565572">
    <property type="component" value="Unassembled WGS sequence"/>
</dbReference>
<gene>
    <name evidence="2" type="ORF">FHX39_003924</name>
</gene>
<dbReference type="InterPro" id="IPR051531">
    <property type="entry name" value="N-acetyltransferase"/>
</dbReference>
<feature type="domain" description="N-acetyltransferase" evidence="1">
    <location>
        <begin position="9"/>
        <end position="175"/>
    </location>
</feature>
<organism evidence="2 3">
    <name type="scientific">Microlunatus antarcticus</name>
    <dbReference type="NCBI Taxonomy" id="53388"/>
    <lineage>
        <taxon>Bacteria</taxon>
        <taxon>Bacillati</taxon>
        <taxon>Actinomycetota</taxon>
        <taxon>Actinomycetes</taxon>
        <taxon>Propionibacteriales</taxon>
        <taxon>Propionibacteriaceae</taxon>
        <taxon>Microlunatus</taxon>
    </lineage>
</organism>
<proteinExistence type="predicted"/>
<dbReference type="PANTHER" id="PTHR43792">
    <property type="entry name" value="GNAT FAMILY, PUTATIVE (AFU_ORTHOLOGUE AFUA_3G00765)-RELATED-RELATED"/>
    <property type="match status" value="1"/>
</dbReference>
<dbReference type="EMBL" id="JACHZG010000006">
    <property type="protein sequence ID" value="MBB3328927.1"/>
    <property type="molecule type" value="Genomic_DNA"/>
</dbReference>
<dbReference type="PANTHER" id="PTHR43792:SF1">
    <property type="entry name" value="N-ACETYLTRANSFERASE DOMAIN-CONTAINING PROTEIN"/>
    <property type="match status" value="1"/>
</dbReference>
<protein>
    <submittedName>
        <fullName evidence="2">RimJ/RimL family protein N-acetyltransferase</fullName>
    </submittedName>
</protein>
<sequence length="178" mass="19932">MEEVLTERLRLRTWTDADRPAFAAMNGDPAVMEHLPEVLDRAGSDVLMDRLRTVWAERGLGLWAVERRSDGVLLGWAGLNPMPVGTPGAGEWEIGWRLSRAAWGHGYATEAATEGLRVARERGFPRVWSMTVPANVRSIAVMRRLGLVEHSPFEHPRFPPGHRLRDHVAYVLELGPTP</sequence>
<dbReference type="GO" id="GO:0016747">
    <property type="term" value="F:acyltransferase activity, transferring groups other than amino-acyl groups"/>
    <property type="evidence" value="ECO:0007669"/>
    <property type="project" value="InterPro"/>
</dbReference>
<comment type="caution">
    <text evidence="2">The sequence shown here is derived from an EMBL/GenBank/DDBJ whole genome shotgun (WGS) entry which is preliminary data.</text>
</comment>
<evidence type="ECO:0000259" key="1">
    <source>
        <dbReference type="PROSITE" id="PS51186"/>
    </source>
</evidence>
<dbReference type="Pfam" id="PF13302">
    <property type="entry name" value="Acetyltransf_3"/>
    <property type="match status" value="1"/>
</dbReference>